<dbReference type="RefSeq" id="WP_179661036.1">
    <property type="nucleotide sequence ID" value="NZ_JACBZR010000001.1"/>
</dbReference>
<gene>
    <name evidence="1" type="ORF">BJ988_005541</name>
    <name evidence="2" type="ORF">BJ988_005992</name>
    <name evidence="3" type="ORF">BJ988_006029</name>
    <name evidence="4" type="ORF">BJ988_006047</name>
    <name evidence="5" type="ORF">BJ988_006066</name>
</gene>
<evidence type="ECO:0000313" key="4">
    <source>
        <dbReference type="EMBL" id="NYI81339.1"/>
    </source>
</evidence>
<proteinExistence type="predicted"/>
<organism evidence="1 6">
    <name type="scientific">Nocardioides panzhihuensis</name>
    <dbReference type="NCBI Taxonomy" id="860243"/>
    <lineage>
        <taxon>Bacteria</taxon>
        <taxon>Bacillati</taxon>
        <taxon>Actinomycetota</taxon>
        <taxon>Actinomycetes</taxon>
        <taxon>Propionibacteriales</taxon>
        <taxon>Nocardioidaceae</taxon>
        <taxon>Nocardioides</taxon>
    </lineage>
</organism>
<comment type="caution">
    <text evidence="1">The sequence shown here is derived from an EMBL/GenBank/DDBJ whole genome shotgun (WGS) entry which is preliminary data.</text>
</comment>
<dbReference type="EMBL" id="JACBZR010000003">
    <property type="protein sequence ID" value="NYI81321.1"/>
    <property type="molecule type" value="Genomic_DNA"/>
</dbReference>
<accession>A0A7Z0DSU8</accession>
<dbReference type="AlphaFoldDB" id="A0A7Z0DSU8"/>
<evidence type="ECO:0000313" key="5">
    <source>
        <dbReference type="EMBL" id="NYI81358.1"/>
    </source>
</evidence>
<dbReference type="EMBL" id="JACBZR010000001">
    <property type="protein sequence ID" value="NYI80893.1"/>
    <property type="molecule type" value="Genomic_DNA"/>
</dbReference>
<name>A0A7Z0DSU8_9ACTN</name>
<dbReference type="Proteomes" id="UP000564496">
    <property type="component" value="Unassembled WGS sequence"/>
</dbReference>
<reference evidence="1 6" key="1">
    <citation type="submission" date="2020-07" db="EMBL/GenBank/DDBJ databases">
        <title>Sequencing the genomes of 1000 actinobacteria strains.</title>
        <authorList>
            <person name="Klenk H.-P."/>
        </authorList>
    </citation>
    <scope>NUCLEOTIDE SEQUENCE [LARGE SCALE GENOMIC DNA]</scope>
    <source>
        <strain evidence="1 6">DSM 26487</strain>
    </source>
</reference>
<evidence type="ECO:0000313" key="3">
    <source>
        <dbReference type="EMBL" id="NYI81321.1"/>
    </source>
</evidence>
<evidence type="ECO:0000313" key="2">
    <source>
        <dbReference type="EMBL" id="NYI81284.1"/>
    </source>
</evidence>
<evidence type="ECO:0000313" key="6">
    <source>
        <dbReference type="Proteomes" id="UP000564496"/>
    </source>
</evidence>
<dbReference type="EMBL" id="JACBZR010000003">
    <property type="protein sequence ID" value="NYI81358.1"/>
    <property type="molecule type" value="Genomic_DNA"/>
</dbReference>
<dbReference type="EMBL" id="JACBZR010000003">
    <property type="protein sequence ID" value="NYI81284.1"/>
    <property type="molecule type" value="Genomic_DNA"/>
</dbReference>
<sequence>MKMITTTATITANQGKTLDAMYAAWQTRKDTADTVNRGQIATRKHHHRVITGLAERGLIRCVRSFPSGDALFALTEAGRQVARSRKYGA</sequence>
<protein>
    <submittedName>
        <fullName evidence="1">Uncharacterized protein</fullName>
    </submittedName>
</protein>
<keyword evidence="6" id="KW-1185">Reference proteome</keyword>
<dbReference type="EMBL" id="JACBZR010000003">
    <property type="protein sequence ID" value="NYI81339.1"/>
    <property type="molecule type" value="Genomic_DNA"/>
</dbReference>
<evidence type="ECO:0000313" key="1">
    <source>
        <dbReference type="EMBL" id="NYI80893.1"/>
    </source>
</evidence>